<dbReference type="Proteomes" id="UP000608024">
    <property type="component" value="Unassembled WGS sequence"/>
</dbReference>
<feature type="compositionally biased region" description="Low complexity" evidence="1">
    <location>
        <begin position="70"/>
        <end position="93"/>
    </location>
</feature>
<feature type="domain" description="CBM6" evidence="3">
    <location>
        <begin position="196"/>
        <end position="330"/>
    </location>
</feature>
<feature type="region of interest" description="Disordered" evidence="1">
    <location>
        <begin position="153"/>
        <end position="217"/>
    </location>
</feature>
<dbReference type="GO" id="GO:0030246">
    <property type="term" value="F:carbohydrate binding"/>
    <property type="evidence" value="ECO:0007669"/>
    <property type="project" value="InterPro"/>
</dbReference>
<evidence type="ECO:0000259" key="3">
    <source>
        <dbReference type="PROSITE" id="PS51175"/>
    </source>
</evidence>
<keyword evidence="2" id="KW-1133">Transmembrane helix</keyword>
<organism evidence="4 5">
    <name type="scientific">Streptomyces longispororuber</name>
    <dbReference type="NCBI Taxonomy" id="68230"/>
    <lineage>
        <taxon>Bacteria</taxon>
        <taxon>Bacillati</taxon>
        <taxon>Actinomycetota</taxon>
        <taxon>Actinomycetes</taxon>
        <taxon>Kitasatosporales</taxon>
        <taxon>Streptomycetaceae</taxon>
        <taxon>Streptomyces</taxon>
    </lineage>
</organism>
<evidence type="ECO:0000256" key="2">
    <source>
        <dbReference type="SAM" id="Phobius"/>
    </source>
</evidence>
<dbReference type="Pfam" id="PF16990">
    <property type="entry name" value="CBM_35"/>
    <property type="match status" value="1"/>
</dbReference>
<dbReference type="EMBL" id="BNBT01000022">
    <property type="protein sequence ID" value="GHE51367.1"/>
    <property type="molecule type" value="Genomic_DNA"/>
</dbReference>
<dbReference type="Gene3D" id="2.60.120.260">
    <property type="entry name" value="Galactose-binding domain-like"/>
    <property type="match status" value="1"/>
</dbReference>
<proteinExistence type="predicted"/>
<dbReference type="InterPro" id="IPR008979">
    <property type="entry name" value="Galactose-bd-like_sf"/>
</dbReference>
<reference evidence="4" key="2">
    <citation type="submission" date="2020-09" db="EMBL/GenBank/DDBJ databases">
        <authorList>
            <person name="Sun Q."/>
            <person name="Ohkuma M."/>
        </authorList>
    </citation>
    <scope>NUCLEOTIDE SEQUENCE</scope>
    <source>
        <strain evidence="4">JCM 4784</strain>
    </source>
</reference>
<protein>
    <recommendedName>
        <fullName evidence="3">CBM6 domain-containing protein</fullName>
    </recommendedName>
</protein>
<keyword evidence="5" id="KW-1185">Reference proteome</keyword>
<keyword evidence="2" id="KW-0472">Membrane</keyword>
<feature type="compositionally biased region" description="Basic and acidic residues" evidence="1">
    <location>
        <begin position="187"/>
        <end position="204"/>
    </location>
</feature>
<evidence type="ECO:0000313" key="5">
    <source>
        <dbReference type="Proteomes" id="UP000608024"/>
    </source>
</evidence>
<dbReference type="InterPro" id="IPR005084">
    <property type="entry name" value="CBM6"/>
</dbReference>
<feature type="region of interest" description="Disordered" evidence="1">
    <location>
        <begin position="1"/>
        <end position="102"/>
    </location>
</feature>
<dbReference type="AlphaFoldDB" id="A0A918ZH81"/>
<evidence type="ECO:0000256" key="1">
    <source>
        <dbReference type="SAM" id="MobiDB-lite"/>
    </source>
</evidence>
<gene>
    <name evidence="4" type="ORF">GCM10018785_21410</name>
</gene>
<dbReference type="PROSITE" id="PS51175">
    <property type="entry name" value="CBM6"/>
    <property type="match status" value="1"/>
</dbReference>
<accession>A0A918ZH81</accession>
<reference evidence="4" key="1">
    <citation type="journal article" date="2014" name="Int. J. Syst. Evol. Microbiol.">
        <title>Complete genome sequence of Corynebacterium casei LMG S-19264T (=DSM 44701T), isolated from a smear-ripened cheese.</title>
        <authorList>
            <consortium name="US DOE Joint Genome Institute (JGI-PGF)"/>
            <person name="Walter F."/>
            <person name="Albersmeier A."/>
            <person name="Kalinowski J."/>
            <person name="Ruckert C."/>
        </authorList>
    </citation>
    <scope>NUCLEOTIDE SEQUENCE</scope>
    <source>
        <strain evidence="4">JCM 4784</strain>
    </source>
</reference>
<dbReference type="RefSeq" id="WP_190135637.1">
    <property type="nucleotide sequence ID" value="NZ_BNBT01000022.1"/>
</dbReference>
<comment type="caution">
    <text evidence="4">The sequence shown here is derived from an EMBL/GenBank/DDBJ whole genome shotgun (WGS) entry which is preliminary data.</text>
</comment>
<sequence>MTPGNNGEQTPSAPQGDDDPFGYLYADGQASGATPPSGGGYGYPGPRSSYHQVRAVGERQYGQQAQRPQSGYGYPPQAPAAPSGYGYPPQQQGHGVPSAHYAAPEAQPGVTAPIRQVPPAPPAGRGRGPNTKGLLIGAVAVVAVVALGIGAAMLTGPDDDGEDNKAGPATRQSESAEPTPGPSKKKDKPDKKVELPETDAKALKLEGGTTTASDVEGAESSGGVYVAGFDKVGARVTWTVHGVPKSGTYKLWVTYGVPGEDADATVVVNGTKESRPLRMDNFARAGKGDWAKGWTSTWALVRLNKGTNTLALACEEGNHCGANLDQFRLAKG</sequence>
<dbReference type="SUPFAM" id="SSF49785">
    <property type="entry name" value="Galactose-binding domain-like"/>
    <property type="match status" value="1"/>
</dbReference>
<feature type="compositionally biased region" description="Polar residues" evidence="1">
    <location>
        <begin position="1"/>
        <end position="13"/>
    </location>
</feature>
<keyword evidence="2" id="KW-0812">Transmembrane</keyword>
<feature type="transmembrane region" description="Helical" evidence="2">
    <location>
        <begin position="134"/>
        <end position="154"/>
    </location>
</feature>
<name>A0A918ZH81_9ACTN</name>
<evidence type="ECO:0000313" key="4">
    <source>
        <dbReference type="EMBL" id="GHE51367.1"/>
    </source>
</evidence>